<feature type="compositionally biased region" description="Basic residues" evidence="1">
    <location>
        <begin position="205"/>
        <end position="214"/>
    </location>
</feature>
<organism evidence="3 4">
    <name type="scientific">Anaeramoeba ignava</name>
    <name type="common">Anaerobic marine amoeba</name>
    <dbReference type="NCBI Taxonomy" id="1746090"/>
    <lineage>
        <taxon>Eukaryota</taxon>
        <taxon>Metamonada</taxon>
        <taxon>Anaeramoebidae</taxon>
        <taxon>Anaeramoeba</taxon>
    </lineage>
</organism>
<feature type="compositionally biased region" description="Basic and acidic residues" evidence="1">
    <location>
        <begin position="91"/>
        <end position="103"/>
    </location>
</feature>
<dbReference type="PANTHER" id="PTHR22093:SF0">
    <property type="entry name" value="LEUKOCYTE RECEPTOR CLUSTER MEMBER 1"/>
    <property type="match status" value="1"/>
</dbReference>
<dbReference type="OMA" id="VWRRDNI"/>
<evidence type="ECO:0000313" key="3">
    <source>
        <dbReference type="EMBL" id="KAJ5079743.1"/>
    </source>
</evidence>
<protein>
    <submittedName>
        <fullName evidence="3">Leukocyte receptor cluster lrc member 1</fullName>
    </submittedName>
</protein>
<sequence length="306" mass="37375">MSLNILPHKNWNVYSLKNIQKVKEDERKFKEKEEKKQTKKEQIEREARYETLLRKAGIQKKQEKQIPFSIEDLKTNHINLFQENPNLINKETNEEYEKEKKEEEKKLVQKLTTFLGQSSVEMKKEKPWYQQTQNKEKNISLIDERRKQQDDPLSKIQRSLAQRKLQKDEEKNQEEKNKTPPVFFSPLNSHSLWDQKPLEKERREEKKKRKKNKHKEKEKEKKKETEKKKKKHRKSRKKSDTNQELLKLRQERLLRESQEREKIEKLKNQLTNQNNQNNNNQNRPQQTIFSRMVRMETGGSRLRSDY</sequence>
<dbReference type="PANTHER" id="PTHR22093">
    <property type="entry name" value="LEUKOCYTE RECEPTOR CLUSTER LRC MEMBER 1"/>
    <property type="match status" value="1"/>
</dbReference>
<feature type="domain" description="CBF1-interacting co-repressor CIR N-terminal" evidence="2">
    <location>
        <begin position="10"/>
        <end position="46"/>
    </location>
</feature>
<reference evidence="3" key="1">
    <citation type="submission" date="2022-10" db="EMBL/GenBank/DDBJ databases">
        <title>Novel sulphate-reducing endosymbionts in the free-living metamonad Anaeramoeba.</title>
        <authorList>
            <person name="Jerlstrom-Hultqvist J."/>
            <person name="Cepicka I."/>
            <person name="Gallot-Lavallee L."/>
            <person name="Salas-Leiva D."/>
            <person name="Curtis B.A."/>
            <person name="Zahonova K."/>
            <person name="Pipaliya S."/>
            <person name="Dacks J."/>
            <person name="Roger A.J."/>
        </authorList>
    </citation>
    <scope>NUCLEOTIDE SEQUENCE</scope>
    <source>
        <strain evidence="3">BMAN</strain>
    </source>
</reference>
<feature type="compositionally biased region" description="Basic and acidic residues" evidence="1">
    <location>
        <begin position="165"/>
        <end position="178"/>
    </location>
</feature>
<keyword evidence="4" id="KW-1185">Reference proteome</keyword>
<name>A0A9Q0LVC4_ANAIG</name>
<feature type="compositionally biased region" description="Basic and acidic residues" evidence="1">
    <location>
        <begin position="215"/>
        <end position="227"/>
    </location>
</feature>
<keyword evidence="3" id="KW-0675">Receptor</keyword>
<accession>A0A9Q0LVC4</accession>
<comment type="caution">
    <text evidence="3">The sequence shown here is derived from an EMBL/GenBank/DDBJ whole genome shotgun (WGS) entry which is preliminary data.</text>
</comment>
<dbReference type="InterPro" id="IPR019339">
    <property type="entry name" value="CIR_N_dom"/>
</dbReference>
<feature type="compositionally biased region" description="Basic and acidic residues" evidence="1">
    <location>
        <begin position="134"/>
        <end position="153"/>
    </location>
</feature>
<feature type="compositionally biased region" description="Basic residues" evidence="1">
    <location>
        <begin position="228"/>
        <end position="237"/>
    </location>
</feature>
<dbReference type="SMART" id="SM01083">
    <property type="entry name" value="Cir_N"/>
    <property type="match status" value="1"/>
</dbReference>
<evidence type="ECO:0000313" key="4">
    <source>
        <dbReference type="Proteomes" id="UP001149090"/>
    </source>
</evidence>
<evidence type="ECO:0000259" key="2">
    <source>
        <dbReference type="SMART" id="SM01083"/>
    </source>
</evidence>
<feature type="compositionally biased region" description="Basic and acidic residues" evidence="1">
    <location>
        <begin position="238"/>
        <end position="267"/>
    </location>
</feature>
<dbReference type="AlphaFoldDB" id="A0A9Q0LVC4"/>
<proteinExistence type="predicted"/>
<dbReference type="EMBL" id="JAPDFW010000022">
    <property type="protein sequence ID" value="KAJ5079743.1"/>
    <property type="molecule type" value="Genomic_DNA"/>
</dbReference>
<feature type="compositionally biased region" description="Low complexity" evidence="1">
    <location>
        <begin position="268"/>
        <end position="286"/>
    </location>
</feature>
<dbReference type="InterPro" id="IPR039875">
    <property type="entry name" value="LENG1-like"/>
</dbReference>
<gene>
    <name evidence="3" type="ORF">M0811_04053</name>
</gene>
<evidence type="ECO:0000256" key="1">
    <source>
        <dbReference type="SAM" id="MobiDB-lite"/>
    </source>
</evidence>
<dbReference type="Proteomes" id="UP001149090">
    <property type="component" value="Unassembled WGS sequence"/>
</dbReference>
<feature type="region of interest" description="Disordered" evidence="1">
    <location>
        <begin position="84"/>
        <end position="103"/>
    </location>
</feature>
<feature type="region of interest" description="Disordered" evidence="1">
    <location>
        <begin position="122"/>
        <end position="306"/>
    </location>
</feature>